<dbReference type="Proteomes" id="UP001497392">
    <property type="component" value="Unassembled WGS sequence"/>
</dbReference>
<accession>A0ABP1FSE0</accession>
<organism evidence="6 7">
    <name type="scientific">Coccomyxa viridis</name>
    <dbReference type="NCBI Taxonomy" id="1274662"/>
    <lineage>
        <taxon>Eukaryota</taxon>
        <taxon>Viridiplantae</taxon>
        <taxon>Chlorophyta</taxon>
        <taxon>core chlorophytes</taxon>
        <taxon>Trebouxiophyceae</taxon>
        <taxon>Trebouxiophyceae incertae sedis</taxon>
        <taxon>Coccomyxaceae</taxon>
        <taxon>Coccomyxa</taxon>
    </lineage>
</organism>
<dbReference type="PROSITE" id="PS51845">
    <property type="entry name" value="PDEASE_I_2"/>
    <property type="match status" value="1"/>
</dbReference>
<reference evidence="6 7" key="1">
    <citation type="submission" date="2024-06" db="EMBL/GenBank/DDBJ databases">
        <authorList>
            <person name="Kraege A."/>
            <person name="Thomma B."/>
        </authorList>
    </citation>
    <scope>NUCLEOTIDE SEQUENCE [LARGE SCALE GENOMIC DNA]</scope>
</reference>
<keyword evidence="1 3" id="KW-0479">Metal-binding</keyword>
<feature type="region of interest" description="Disordered" evidence="4">
    <location>
        <begin position="868"/>
        <end position="945"/>
    </location>
</feature>
<dbReference type="InterPro" id="IPR023088">
    <property type="entry name" value="PDEase"/>
</dbReference>
<evidence type="ECO:0000256" key="3">
    <source>
        <dbReference type="RuleBase" id="RU363067"/>
    </source>
</evidence>
<comment type="caution">
    <text evidence="6">The sequence shown here is derived from an EMBL/GenBank/DDBJ whole genome shotgun (WGS) entry which is preliminary data.</text>
</comment>
<gene>
    <name evidence="6" type="primary">g4000</name>
    <name evidence="6" type="ORF">VP750_LOCUS3408</name>
</gene>
<dbReference type="Gene3D" id="1.10.1300.10">
    <property type="entry name" value="3'5'-cyclic nucleotide phosphodiesterase, catalytic domain"/>
    <property type="match status" value="1"/>
</dbReference>
<dbReference type="PROSITE" id="PS00126">
    <property type="entry name" value="PDEASE_I_1"/>
    <property type="match status" value="1"/>
</dbReference>
<evidence type="ECO:0000313" key="7">
    <source>
        <dbReference type="Proteomes" id="UP001497392"/>
    </source>
</evidence>
<keyword evidence="2 3" id="KW-0378">Hydrolase</keyword>
<dbReference type="InterPro" id="IPR036971">
    <property type="entry name" value="PDEase_catalytic_dom_sf"/>
</dbReference>
<dbReference type="PRINTS" id="PR00387">
    <property type="entry name" value="PDIESTERASE1"/>
</dbReference>
<dbReference type="InterPro" id="IPR023174">
    <property type="entry name" value="PDEase_CS"/>
</dbReference>
<name>A0ABP1FSE0_9CHLO</name>
<evidence type="ECO:0000313" key="6">
    <source>
        <dbReference type="EMBL" id="CAL5221749.1"/>
    </source>
</evidence>
<evidence type="ECO:0000256" key="1">
    <source>
        <dbReference type="ARBA" id="ARBA00022723"/>
    </source>
</evidence>
<keyword evidence="7" id="KW-1185">Reference proteome</keyword>
<evidence type="ECO:0000256" key="2">
    <source>
        <dbReference type="ARBA" id="ARBA00022801"/>
    </source>
</evidence>
<feature type="region of interest" description="Disordered" evidence="4">
    <location>
        <begin position="1"/>
        <end position="27"/>
    </location>
</feature>
<dbReference type="EMBL" id="CAXHTA020000005">
    <property type="protein sequence ID" value="CAL5221749.1"/>
    <property type="molecule type" value="Genomic_DNA"/>
</dbReference>
<comment type="cofactor">
    <cofactor evidence="3">
        <name>a divalent metal cation</name>
        <dbReference type="ChEBI" id="CHEBI:60240"/>
    </cofactor>
    <text evidence="3">Binds 2 divalent metal cations per subunit. Site 1 may preferentially bind zinc ions, while site 2 has a preference for magnesium and/or manganese ions.</text>
</comment>
<feature type="region of interest" description="Disordered" evidence="4">
    <location>
        <begin position="362"/>
        <end position="418"/>
    </location>
</feature>
<dbReference type="InterPro" id="IPR003607">
    <property type="entry name" value="HD/PDEase_dom"/>
</dbReference>
<dbReference type="EC" id="3.1.4.-" evidence="3"/>
<feature type="domain" description="PDEase" evidence="5">
    <location>
        <begin position="419"/>
        <end position="797"/>
    </location>
</feature>
<dbReference type="PANTHER" id="PTHR11347">
    <property type="entry name" value="CYCLIC NUCLEOTIDE PHOSPHODIESTERASE"/>
    <property type="match status" value="1"/>
</dbReference>
<dbReference type="SMART" id="SM00471">
    <property type="entry name" value="HDc"/>
    <property type="match status" value="1"/>
</dbReference>
<dbReference type="InterPro" id="IPR002073">
    <property type="entry name" value="PDEase_catalytic_dom"/>
</dbReference>
<feature type="compositionally biased region" description="Polar residues" evidence="4">
    <location>
        <begin position="870"/>
        <end position="889"/>
    </location>
</feature>
<proteinExistence type="inferred from homology"/>
<evidence type="ECO:0000259" key="5">
    <source>
        <dbReference type="PROSITE" id="PS51845"/>
    </source>
</evidence>
<comment type="similarity">
    <text evidence="3">Belongs to the cyclic nucleotide phosphodiesterase family.</text>
</comment>
<dbReference type="CDD" id="cd00077">
    <property type="entry name" value="HDc"/>
    <property type="match status" value="1"/>
</dbReference>
<dbReference type="Pfam" id="PF00233">
    <property type="entry name" value="PDEase_I"/>
    <property type="match status" value="1"/>
</dbReference>
<protein>
    <recommendedName>
        <fullName evidence="3">Phosphodiesterase</fullName>
        <ecNumber evidence="3">3.1.4.-</ecNumber>
    </recommendedName>
</protein>
<sequence length="945" mass="103919">MEGAGSDSPQSLLAETPDNMRDSEDDEDVDFIPAVINNKRPSAVRINLNGDVPSVPIPLAKRKPSLKQPTGMNIITTALISLDLSWVQDQIRQNESTGYSSLTRALVLASQAGRMTRLLRIMNLVGLFRVVWKHAGRLVGRRRTKDSWGADSTAIGRQLAELNTLQVPHVHIAQYYQERAGTNVGAVLTVQVGLEVWDRTADLGGFTARSEDRQVVTTADGQTRIQLNIAPRNHREAALSIGLALFVILELTVFIGVLNNTAMDLLVKPLAAILHVIRTQAGKVMAALDNDDRRDDNEMQRRDDNELGMMEAVVTKMARIIAHVGIGEKGKHVVQQLQVGQEADEETQNWLDNMMSNTVAAKTPSGTGGDLVSSPGAVRAPKPKPGDRAMRKTLIMRTGTSEVVQGTEGPEVPQSQEPEVKLRLSIAQLDYDILDSWDFDVFYYMPEQLVAYAALMFMSLGLTTQEEATLTEISNVAGGQRLLQALAAAEDAESTHGPAAKVDLDVRGHYRNVPYHNFFHVVDVTHATFRFIRLAGSRAKLTASEKLALMVAALCHDMDHPGLNNAFLINTRHEFARVYNDNSVLENRHVSLLFTLLANEPHADIFTDLEDAKWKDMRKLIINCIIHTDMVHHFPMVSKLEVFHELNSGAINASIKADSNPSASGIGTGLDAINGAGAQPVPDVWKTPEDRQFLMALLLHCADISNAVKPFTIAEKWSKRVLEEFFQQGDMEKAQGLPLSPLMDRANTALAPSQINFIEFVVAPLFLQVGKVFPELRAMVQYLAENRRLWNDMYMADIEADTFKTPAEKITEKEKAMTRLKAFHGKYAVFLNAGSGSLVSASSPSVSTAAVNRSAISGYFKREHALQAGRQRSGSLHASLKMRQSSLESPSDPGKKSIFQRLSGRQQTGEDDGMAEPLSAAETGRAGRLVGSTTKDMRRSKSIAY</sequence>
<dbReference type="SUPFAM" id="SSF109604">
    <property type="entry name" value="HD-domain/PDEase-like"/>
    <property type="match status" value="1"/>
</dbReference>
<evidence type="ECO:0000256" key="4">
    <source>
        <dbReference type="SAM" id="MobiDB-lite"/>
    </source>
</evidence>